<keyword evidence="7" id="KW-0249">Electron transport</keyword>
<keyword evidence="7" id="KW-0285">Flavoprotein</keyword>
<comment type="subcellular location">
    <subcellularLocation>
        <location evidence="7">Cell membrane</location>
        <topology evidence="7">Multi-pass membrane protein</topology>
    </subcellularLocation>
    <subcellularLocation>
        <location evidence="1">Membrane</location>
        <topology evidence="1">Multi-pass membrane protein</topology>
    </subcellularLocation>
</comment>
<reference evidence="9 10" key="1">
    <citation type="submission" date="2020-07" db="EMBL/GenBank/DDBJ databases">
        <title>Genomic Encyclopedia of Type Strains, Phase IV (KMG-V): Genome sequencing to study the core and pangenomes of soil and plant-associated prokaryotes.</title>
        <authorList>
            <person name="Whitman W."/>
        </authorList>
    </citation>
    <scope>NUCLEOTIDE SEQUENCE [LARGE SCALE GENOMIC DNA]</scope>
    <source>
        <strain evidence="9 10">X4EP2</strain>
    </source>
</reference>
<accession>A0A7Y9PIJ6</accession>
<keyword evidence="7" id="KW-0349">Heme</keyword>
<evidence type="ECO:0000256" key="2">
    <source>
        <dbReference type="ARBA" id="ARBA00022448"/>
    </source>
</evidence>
<keyword evidence="5 7" id="KW-0408">Iron</keyword>
<feature type="domain" description="Ferric oxidoreductase" evidence="8">
    <location>
        <begin position="46"/>
        <end position="184"/>
    </location>
</feature>
<dbReference type="GO" id="GO:0030091">
    <property type="term" value="P:protein repair"/>
    <property type="evidence" value="ECO:0007669"/>
    <property type="project" value="UniProtKB-UniRule"/>
</dbReference>
<proteinExistence type="inferred from homology"/>
<comment type="cofactor">
    <cofactor evidence="7">
        <name>FMN</name>
        <dbReference type="ChEBI" id="CHEBI:58210"/>
    </cofactor>
    <text evidence="7">Binds 1 FMN per subunit.</text>
</comment>
<feature type="transmembrane region" description="Helical" evidence="7">
    <location>
        <begin position="7"/>
        <end position="28"/>
    </location>
</feature>
<evidence type="ECO:0000256" key="5">
    <source>
        <dbReference type="ARBA" id="ARBA00023004"/>
    </source>
</evidence>
<evidence type="ECO:0000256" key="7">
    <source>
        <dbReference type="HAMAP-Rule" id="MF_01207"/>
    </source>
</evidence>
<dbReference type="GO" id="GO:0016679">
    <property type="term" value="F:oxidoreductase activity, acting on diphenols and related substances as donors"/>
    <property type="evidence" value="ECO:0007669"/>
    <property type="project" value="TreeGrafter"/>
</dbReference>
<evidence type="ECO:0000256" key="4">
    <source>
        <dbReference type="ARBA" id="ARBA00022989"/>
    </source>
</evidence>
<dbReference type="HAMAP" id="MF_01207">
    <property type="entry name" value="MsrQ"/>
    <property type="match status" value="1"/>
</dbReference>
<dbReference type="InterPro" id="IPR013130">
    <property type="entry name" value="Fe3_Rdtase_TM_dom"/>
</dbReference>
<comment type="function">
    <text evidence="7">Part of the MsrPQ system that repairs oxidized cell envelope proteins containing methionine sulfoxide residues (Met-O), using respiratory chain electrons. Thus protects these proteins from oxidative-stress damage caused by reactive species of oxygen and chlorine. MsrPQ is essential for the maintenance of envelope integrity under bleach stress, rescuing a wide series of structurally unrelated cell envelope proteins from methionine oxidation. MsrQ provides electrons for reduction to the reductase catalytic subunit MsrP, using the quinone pool of the respiratory chain.</text>
</comment>
<keyword evidence="2 7" id="KW-0813">Transport</keyword>
<dbReference type="AlphaFoldDB" id="A0A7Y9PIJ6"/>
<evidence type="ECO:0000313" key="10">
    <source>
        <dbReference type="Proteomes" id="UP000589520"/>
    </source>
</evidence>
<evidence type="ECO:0000259" key="8">
    <source>
        <dbReference type="Pfam" id="PF01794"/>
    </source>
</evidence>
<dbReference type="PANTHER" id="PTHR36964">
    <property type="entry name" value="PROTEIN-METHIONINE-SULFOXIDE REDUCTASE HEME-BINDING SUBUNIT MSRQ"/>
    <property type="match status" value="1"/>
</dbReference>
<dbReference type="Proteomes" id="UP000589520">
    <property type="component" value="Unassembled WGS sequence"/>
</dbReference>
<evidence type="ECO:0000313" key="9">
    <source>
        <dbReference type="EMBL" id="NYF80554.1"/>
    </source>
</evidence>
<dbReference type="EMBL" id="JACCCW010000002">
    <property type="protein sequence ID" value="NYF80554.1"/>
    <property type="molecule type" value="Genomic_DNA"/>
</dbReference>
<name>A0A7Y9PIJ6_9BACT</name>
<dbReference type="GO" id="GO:0046872">
    <property type="term" value="F:metal ion binding"/>
    <property type="evidence" value="ECO:0007669"/>
    <property type="project" value="UniProtKB-KW"/>
</dbReference>
<protein>
    <recommendedName>
        <fullName evidence="7">Protein-methionine-sulfoxide reductase heme-binding subunit MsrQ</fullName>
    </recommendedName>
    <alternativeName>
        <fullName evidence="7">Flavocytochrome MsrQ</fullName>
    </alternativeName>
</protein>
<sequence>MPNRLIPYVKAVVHLLCLVPLALLLYRFKQDNLGADPVNTITHFTGDWTIYLLLISLAVTPVRRLHAKLSNLIRFRRMLGLYAFFYATLHLATYVFLFSGYDVPTAIAGVKAGHLGEIVTQFKLVWPTMWDDILQRRFIQVGFAAWVILLALAVTSPQFVLRAMGGKNWQRLHRLVYVAAFLGVVHFWWLVKAGVRTPWKDTAVLMLLLLARLAYTAWKRRRSSKTAARMPVSASRT</sequence>
<feature type="transmembrane region" description="Helical" evidence="7">
    <location>
        <begin position="138"/>
        <end position="160"/>
    </location>
</feature>
<keyword evidence="7" id="KW-0479">Metal-binding</keyword>
<dbReference type="GO" id="GO:0010181">
    <property type="term" value="F:FMN binding"/>
    <property type="evidence" value="ECO:0007669"/>
    <property type="project" value="UniProtKB-UniRule"/>
</dbReference>
<keyword evidence="6 7" id="KW-0472">Membrane</keyword>
<keyword evidence="4 7" id="KW-1133">Transmembrane helix</keyword>
<comment type="subunit">
    <text evidence="7">Heterodimer of a catalytic subunit (MsrP) and a heme-binding subunit (MsrQ).</text>
</comment>
<dbReference type="Pfam" id="PF01794">
    <property type="entry name" value="Ferric_reduct"/>
    <property type="match status" value="1"/>
</dbReference>
<feature type="transmembrane region" description="Helical" evidence="7">
    <location>
        <begin position="172"/>
        <end position="190"/>
    </location>
</feature>
<feature type="transmembrane region" description="Helical" evidence="7">
    <location>
        <begin position="48"/>
        <end position="66"/>
    </location>
</feature>
<organism evidence="9 10">
    <name type="scientific">Granulicella arctica</name>
    <dbReference type="NCBI Taxonomy" id="940613"/>
    <lineage>
        <taxon>Bacteria</taxon>
        <taxon>Pseudomonadati</taxon>
        <taxon>Acidobacteriota</taxon>
        <taxon>Terriglobia</taxon>
        <taxon>Terriglobales</taxon>
        <taxon>Acidobacteriaceae</taxon>
        <taxon>Granulicella</taxon>
    </lineage>
</organism>
<dbReference type="GO" id="GO:0020037">
    <property type="term" value="F:heme binding"/>
    <property type="evidence" value="ECO:0007669"/>
    <property type="project" value="UniProtKB-UniRule"/>
</dbReference>
<evidence type="ECO:0000256" key="1">
    <source>
        <dbReference type="ARBA" id="ARBA00004141"/>
    </source>
</evidence>
<dbReference type="GO" id="GO:0009055">
    <property type="term" value="F:electron transfer activity"/>
    <property type="evidence" value="ECO:0007669"/>
    <property type="project" value="UniProtKB-UniRule"/>
</dbReference>
<dbReference type="InterPro" id="IPR022837">
    <property type="entry name" value="MsrQ-like"/>
</dbReference>
<feature type="transmembrane region" description="Helical" evidence="7">
    <location>
        <begin position="78"/>
        <end position="97"/>
    </location>
</feature>
<feature type="transmembrane region" description="Helical" evidence="7">
    <location>
        <begin position="202"/>
        <end position="218"/>
    </location>
</feature>
<keyword evidence="7" id="KW-1003">Cell membrane</keyword>
<evidence type="ECO:0000256" key="3">
    <source>
        <dbReference type="ARBA" id="ARBA00022692"/>
    </source>
</evidence>
<keyword evidence="7" id="KW-0288">FMN</keyword>
<keyword evidence="10" id="KW-1185">Reference proteome</keyword>
<comment type="caution">
    <text evidence="9">The sequence shown here is derived from an EMBL/GenBank/DDBJ whole genome shotgun (WGS) entry which is preliminary data.</text>
</comment>
<evidence type="ECO:0000256" key="6">
    <source>
        <dbReference type="ARBA" id="ARBA00023136"/>
    </source>
</evidence>
<keyword evidence="3 7" id="KW-0812">Transmembrane</keyword>
<dbReference type="RefSeq" id="WP_179492044.1">
    <property type="nucleotide sequence ID" value="NZ_JACCCW010000002.1"/>
</dbReference>
<gene>
    <name evidence="7" type="primary">msrQ</name>
    <name evidence="9" type="ORF">HDF17_002874</name>
</gene>
<dbReference type="GO" id="GO:0005886">
    <property type="term" value="C:plasma membrane"/>
    <property type="evidence" value="ECO:0007669"/>
    <property type="project" value="UniProtKB-SubCell"/>
</dbReference>
<comment type="cofactor">
    <cofactor evidence="7">
        <name>heme b</name>
        <dbReference type="ChEBI" id="CHEBI:60344"/>
    </cofactor>
    <text evidence="7">Binds 1 heme b (iron(II)-protoporphyrin IX) group per subunit.</text>
</comment>
<dbReference type="PANTHER" id="PTHR36964:SF1">
    <property type="entry name" value="PROTEIN-METHIONINE-SULFOXIDE REDUCTASE HEME-BINDING SUBUNIT MSRQ"/>
    <property type="match status" value="1"/>
</dbReference>
<comment type="similarity">
    <text evidence="7">Belongs to the MsrQ family.</text>
</comment>